<dbReference type="SUPFAM" id="SSF160240">
    <property type="entry name" value="Cation efflux protein cytoplasmic domain-like"/>
    <property type="match status" value="1"/>
</dbReference>
<evidence type="ECO:0000256" key="2">
    <source>
        <dbReference type="ARBA" id="ARBA00008114"/>
    </source>
</evidence>
<evidence type="ECO:0000259" key="8">
    <source>
        <dbReference type="Pfam" id="PF01545"/>
    </source>
</evidence>
<comment type="similarity">
    <text evidence="2">Belongs to the cation diffusion facilitator (CDF) transporter (TC 2.A.4) family.</text>
</comment>
<protein>
    <submittedName>
        <fullName evidence="10">Cation diffusion facilitator family transporter</fullName>
    </submittedName>
</protein>
<evidence type="ECO:0000313" key="10">
    <source>
        <dbReference type="EMBL" id="TDU70756.1"/>
    </source>
</evidence>
<dbReference type="InterPro" id="IPR002524">
    <property type="entry name" value="Cation_efflux"/>
</dbReference>
<sequence length="291" mass="31507">MRWSLIIGFVMLGLKMGAYLLTGSAAILGDAAESIVHVVAVIFAAYSLWLTEQPADENHPYGHSKIAFISAGVEGGLIILAAVFISYESIRRWAGGLEVANLDKGVLLTVLTIIINGGLGLYLLRTGKQQSSLILVSNGKHVLTDGWTSLGALVGLGLMHLTGQLWWDPLCGLLMAANILVSGYGLVRRSVTGLMDEADPTLALALDEALARETTKRGITFHALRHRDAGEIHYVDVHFLFPDDMLLRDAHRVATEIEAAVEKSVQAPVHITTHLECVGDHDELHPNDRLP</sequence>
<organism evidence="10 11">
    <name type="scientific">Prosthecobacter fusiformis</name>
    <dbReference type="NCBI Taxonomy" id="48464"/>
    <lineage>
        <taxon>Bacteria</taxon>
        <taxon>Pseudomonadati</taxon>
        <taxon>Verrucomicrobiota</taxon>
        <taxon>Verrucomicrobiia</taxon>
        <taxon>Verrucomicrobiales</taxon>
        <taxon>Verrucomicrobiaceae</taxon>
        <taxon>Prosthecobacter</taxon>
    </lineage>
</organism>
<dbReference type="Gene3D" id="3.30.70.1350">
    <property type="entry name" value="Cation efflux protein, cytoplasmic domain"/>
    <property type="match status" value="1"/>
</dbReference>
<keyword evidence="5 7" id="KW-1133">Transmembrane helix</keyword>
<feature type="domain" description="Cation efflux protein transmembrane" evidence="8">
    <location>
        <begin position="4"/>
        <end position="195"/>
    </location>
</feature>
<feature type="transmembrane region" description="Helical" evidence="7">
    <location>
        <begin position="6"/>
        <end position="28"/>
    </location>
</feature>
<dbReference type="GO" id="GO:0005886">
    <property type="term" value="C:plasma membrane"/>
    <property type="evidence" value="ECO:0007669"/>
    <property type="project" value="TreeGrafter"/>
</dbReference>
<reference evidence="10 11" key="1">
    <citation type="submission" date="2019-03" db="EMBL/GenBank/DDBJ databases">
        <title>Genomic Encyclopedia of Archaeal and Bacterial Type Strains, Phase II (KMG-II): from individual species to whole genera.</title>
        <authorList>
            <person name="Goeker M."/>
        </authorList>
    </citation>
    <scope>NUCLEOTIDE SEQUENCE [LARGE SCALE GENOMIC DNA]</scope>
    <source>
        <strain evidence="10 11">ATCC 25309</strain>
    </source>
</reference>
<feature type="domain" description="Cation efflux protein cytoplasmic" evidence="9">
    <location>
        <begin position="216"/>
        <end position="276"/>
    </location>
</feature>
<keyword evidence="3" id="KW-0813">Transport</keyword>
<dbReference type="AlphaFoldDB" id="A0A4R7S010"/>
<feature type="transmembrane region" description="Helical" evidence="7">
    <location>
        <begin position="106"/>
        <end position="124"/>
    </location>
</feature>
<dbReference type="InterPro" id="IPR027469">
    <property type="entry name" value="Cation_efflux_TMD_sf"/>
</dbReference>
<evidence type="ECO:0000259" key="9">
    <source>
        <dbReference type="Pfam" id="PF16916"/>
    </source>
</evidence>
<comment type="subcellular location">
    <subcellularLocation>
        <location evidence="1">Membrane</location>
        <topology evidence="1">Multi-pass membrane protein</topology>
    </subcellularLocation>
</comment>
<dbReference type="PANTHER" id="PTHR43840">
    <property type="entry name" value="MITOCHONDRIAL METAL TRANSPORTER 1-RELATED"/>
    <property type="match status" value="1"/>
</dbReference>
<evidence type="ECO:0000256" key="7">
    <source>
        <dbReference type="SAM" id="Phobius"/>
    </source>
</evidence>
<evidence type="ECO:0000256" key="1">
    <source>
        <dbReference type="ARBA" id="ARBA00004141"/>
    </source>
</evidence>
<dbReference type="InterPro" id="IPR036837">
    <property type="entry name" value="Cation_efflux_CTD_sf"/>
</dbReference>
<dbReference type="Pfam" id="PF01545">
    <property type="entry name" value="Cation_efflux"/>
    <property type="match status" value="1"/>
</dbReference>
<name>A0A4R7S010_9BACT</name>
<dbReference type="GO" id="GO:0015093">
    <property type="term" value="F:ferrous iron transmembrane transporter activity"/>
    <property type="evidence" value="ECO:0007669"/>
    <property type="project" value="TreeGrafter"/>
</dbReference>
<comment type="caution">
    <text evidence="10">The sequence shown here is derived from an EMBL/GenBank/DDBJ whole genome shotgun (WGS) entry which is preliminary data.</text>
</comment>
<dbReference type="GO" id="GO:0015341">
    <property type="term" value="F:zinc efflux antiporter activity"/>
    <property type="evidence" value="ECO:0007669"/>
    <property type="project" value="TreeGrafter"/>
</dbReference>
<evidence type="ECO:0000256" key="3">
    <source>
        <dbReference type="ARBA" id="ARBA00022448"/>
    </source>
</evidence>
<dbReference type="GO" id="GO:0015086">
    <property type="term" value="F:cadmium ion transmembrane transporter activity"/>
    <property type="evidence" value="ECO:0007669"/>
    <property type="project" value="TreeGrafter"/>
</dbReference>
<evidence type="ECO:0000256" key="5">
    <source>
        <dbReference type="ARBA" id="ARBA00022989"/>
    </source>
</evidence>
<dbReference type="Gene3D" id="1.20.1510.10">
    <property type="entry name" value="Cation efflux protein transmembrane domain"/>
    <property type="match status" value="1"/>
</dbReference>
<proteinExistence type="inferred from homology"/>
<gene>
    <name evidence="10" type="ORF">EI77_02804</name>
</gene>
<keyword evidence="11" id="KW-1185">Reference proteome</keyword>
<feature type="transmembrane region" description="Helical" evidence="7">
    <location>
        <begin position="166"/>
        <end position="187"/>
    </location>
</feature>
<evidence type="ECO:0000256" key="4">
    <source>
        <dbReference type="ARBA" id="ARBA00022692"/>
    </source>
</evidence>
<dbReference type="InterPro" id="IPR058533">
    <property type="entry name" value="Cation_efflux_TM"/>
</dbReference>
<dbReference type="Pfam" id="PF16916">
    <property type="entry name" value="ZT_dimer"/>
    <property type="match status" value="1"/>
</dbReference>
<keyword evidence="6 7" id="KW-0472">Membrane</keyword>
<dbReference type="Proteomes" id="UP000295662">
    <property type="component" value="Unassembled WGS sequence"/>
</dbReference>
<feature type="transmembrane region" description="Helical" evidence="7">
    <location>
        <begin position="66"/>
        <end position="85"/>
    </location>
</feature>
<dbReference type="NCBIfam" id="TIGR01297">
    <property type="entry name" value="CDF"/>
    <property type="match status" value="1"/>
</dbReference>
<dbReference type="SUPFAM" id="SSF161111">
    <property type="entry name" value="Cation efflux protein transmembrane domain-like"/>
    <property type="match status" value="1"/>
</dbReference>
<evidence type="ECO:0000256" key="6">
    <source>
        <dbReference type="ARBA" id="ARBA00023136"/>
    </source>
</evidence>
<dbReference type="RefSeq" id="WP_208300353.1">
    <property type="nucleotide sequence ID" value="NZ_SOCA01000004.1"/>
</dbReference>
<evidence type="ECO:0000313" key="11">
    <source>
        <dbReference type="Proteomes" id="UP000295662"/>
    </source>
</evidence>
<feature type="transmembrane region" description="Helical" evidence="7">
    <location>
        <begin position="35"/>
        <end position="51"/>
    </location>
</feature>
<dbReference type="InterPro" id="IPR027470">
    <property type="entry name" value="Cation_efflux_CTD"/>
</dbReference>
<accession>A0A4R7S010</accession>
<dbReference type="GO" id="GO:0006882">
    <property type="term" value="P:intracellular zinc ion homeostasis"/>
    <property type="evidence" value="ECO:0007669"/>
    <property type="project" value="TreeGrafter"/>
</dbReference>
<keyword evidence="4 7" id="KW-0812">Transmembrane</keyword>
<dbReference type="InterPro" id="IPR050291">
    <property type="entry name" value="CDF_Transporter"/>
</dbReference>
<dbReference type="PANTHER" id="PTHR43840:SF15">
    <property type="entry name" value="MITOCHONDRIAL METAL TRANSPORTER 1-RELATED"/>
    <property type="match status" value="1"/>
</dbReference>
<dbReference type="EMBL" id="SOCA01000004">
    <property type="protein sequence ID" value="TDU70756.1"/>
    <property type="molecule type" value="Genomic_DNA"/>
</dbReference>